<dbReference type="EMBL" id="UYRT01018682">
    <property type="protein sequence ID" value="VDK57893.1"/>
    <property type="molecule type" value="Genomic_DNA"/>
</dbReference>
<protein>
    <submittedName>
        <fullName evidence="3">Phosphoenolpyruvate carboxylase</fullName>
    </submittedName>
</protein>
<proteinExistence type="predicted"/>
<accession>A0A183DF11</accession>
<name>A0A183DF11_9BILA</name>
<gene>
    <name evidence="1" type="ORF">GPUH_LOCUS7303</name>
</gene>
<reference evidence="1 2" key="2">
    <citation type="submission" date="2018-11" db="EMBL/GenBank/DDBJ databases">
        <authorList>
            <consortium name="Pathogen Informatics"/>
        </authorList>
    </citation>
    <scope>NUCLEOTIDE SEQUENCE [LARGE SCALE GENOMIC DNA]</scope>
</reference>
<reference evidence="3" key="1">
    <citation type="submission" date="2016-06" db="UniProtKB">
        <authorList>
            <consortium name="WormBaseParasite"/>
        </authorList>
    </citation>
    <scope>IDENTIFICATION</scope>
</reference>
<dbReference type="AlphaFoldDB" id="A0A183DF11"/>
<dbReference type="Proteomes" id="UP000271098">
    <property type="component" value="Unassembled WGS sequence"/>
</dbReference>
<evidence type="ECO:0000313" key="2">
    <source>
        <dbReference type="Proteomes" id="UP000271098"/>
    </source>
</evidence>
<sequence length="40" mass="4530">MEDGADHEQQLGKLHKLRDVYLQIAKVAQEECPIASLQHS</sequence>
<organism evidence="3">
    <name type="scientific">Gongylonema pulchrum</name>
    <dbReference type="NCBI Taxonomy" id="637853"/>
    <lineage>
        <taxon>Eukaryota</taxon>
        <taxon>Metazoa</taxon>
        <taxon>Ecdysozoa</taxon>
        <taxon>Nematoda</taxon>
        <taxon>Chromadorea</taxon>
        <taxon>Rhabditida</taxon>
        <taxon>Spirurina</taxon>
        <taxon>Spiruromorpha</taxon>
        <taxon>Spiruroidea</taxon>
        <taxon>Gongylonematidae</taxon>
        <taxon>Gongylonema</taxon>
    </lineage>
</organism>
<evidence type="ECO:0000313" key="1">
    <source>
        <dbReference type="EMBL" id="VDK57893.1"/>
    </source>
</evidence>
<evidence type="ECO:0000313" key="3">
    <source>
        <dbReference type="WBParaSite" id="GPUH_0000731101-mRNA-1"/>
    </source>
</evidence>
<keyword evidence="2" id="KW-1185">Reference proteome</keyword>
<dbReference type="WBParaSite" id="GPUH_0000731101-mRNA-1">
    <property type="protein sequence ID" value="GPUH_0000731101-mRNA-1"/>
    <property type="gene ID" value="GPUH_0000731101"/>
</dbReference>